<dbReference type="OrthoDB" id="9804361at2"/>
<proteinExistence type="predicted"/>
<dbReference type="GO" id="GO:0005886">
    <property type="term" value="C:plasma membrane"/>
    <property type="evidence" value="ECO:0007669"/>
    <property type="project" value="UniProtKB-SubCell"/>
</dbReference>
<evidence type="ECO:0000256" key="1">
    <source>
        <dbReference type="ARBA" id="ARBA00004651"/>
    </source>
</evidence>
<evidence type="ECO:0000313" key="8">
    <source>
        <dbReference type="Proteomes" id="UP000239772"/>
    </source>
</evidence>
<evidence type="ECO:0000256" key="6">
    <source>
        <dbReference type="SAM" id="Phobius"/>
    </source>
</evidence>
<dbReference type="RefSeq" id="WP_106335204.1">
    <property type="nucleotide sequence ID" value="NZ_PVZS01000003.1"/>
</dbReference>
<name>A0A2T1HXR5_9HYPH</name>
<feature type="transmembrane region" description="Helical" evidence="6">
    <location>
        <begin position="63"/>
        <end position="85"/>
    </location>
</feature>
<comment type="subcellular location">
    <subcellularLocation>
        <location evidence="1">Cell membrane</location>
        <topology evidence="1">Multi-pass membrane protein</topology>
    </subcellularLocation>
</comment>
<accession>A0A2T1HXR5</accession>
<sequence>METLLDLWAGYGSTVTFASVNAFFALSTYAVLSTGVLSFTTVVFAAVGGFLSAQMAGKFGVPLWAAFPMAALGGGFAAAVVAGAFLRLESHWMALASLALVLITRVTALNTPLLTGGVNGLIVPLRVEPLELALLLALCALVFWRLHRSWYGLAARAVREDAAVASTMGISPYRVQFAAFLISGVVGGLGGAALAFTLQFISPETYFIGIAFTMIASTVLGGSFHWLGPIVGAAVFTALPTAMQAIVPQIEDVAKGVVLLLIMIFLPRGLIDPRAWGLRRAARLREENERRQQAAERDAHA</sequence>
<gene>
    <name evidence="7" type="ORF">SLNSH_03095</name>
</gene>
<dbReference type="PANTHER" id="PTHR30482:SF10">
    <property type="entry name" value="HIGH-AFFINITY BRANCHED-CHAIN AMINO ACID TRANSPORT PROTEIN BRAE"/>
    <property type="match status" value="1"/>
</dbReference>
<dbReference type="InterPro" id="IPR001851">
    <property type="entry name" value="ABC_transp_permease"/>
</dbReference>
<dbReference type="PANTHER" id="PTHR30482">
    <property type="entry name" value="HIGH-AFFINITY BRANCHED-CHAIN AMINO ACID TRANSPORT SYSTEM PERMEASE"/>
    <property type="match status" value="1"/>
</dbReference>
<evidence type="ECO:0000256" key="2">
    <source>
        <dbReference type="ARBA" id="ARBA00022475"/>
    </source>
</evidence>
<dbReference type="Pfam" id="PF02653">
    <property type="entry name" value="BPD_transp_2"/>
    <property type="match status" value="1"/>
</dbReference>
<feature type="transmembrane region" description="Helical" evidence="6">
    <location>
        <begin position="206"/>
        <end position="223"/>
    </location>
</feature>
<feature type="transmembrane region" description="Helical" evidence="6">
    <location>
        <begin position="177"/>
        <end position="200"/>
    </location>
</feature>
<organism evidence="7 8">
    <name type="scientific">Alsobacter soli</name>
    <dbReference type="NCBI Taxonomy" id="2109933"/>
    <lineage>
        <taxon>Bacteria</taxon>
        <taxon>Pseudomonadati</taxon>
        <taxon>Pseudomonadota</taxon>
        <taxon>Alphaproteobacteria</taxon>
        <taxon>Hyphomicrobiales</taxon>
        <taxon>Alsobacteraceae</taxon>
        <taxon>Alsobacter</taxon>
    </lineage>
</organism>
<dbReference type="InterPro" id="IPR043428">
    <property type="entry name" value="LivM-like"/>
</dbReference>
<dbReference type="CDD" id="cd06581">
    <property type="entry name" value="TM_PBP1_LivM_like"/>
    <property type="match status" value="1"/>
</dbReference>
<dbReference type="GO" id="GO:0015658">
    <property type="term" value="F:branched-chain amino acid transmembrane transporter activity"/>
    <property type="evidence" value="ECO:0007669"/>
    <property type="project" value="InterPro"/>
</dbReference>
<keyword evidence="2" id="KW-1003">Cell membrane</keyword>
<evidence type="ECO:0000256" key="4">
    <source>
        <dbReference type="ARBA" id="ARBA00022989"/>
    </source>
</evidence>
<feature type="transmembrane region" description="Helical" evidence="6">
    <location>
        <begin position="12"/>
        <end position="32"/>
    </location>
</feature>
<keyword evidence="3 6" id="KW-0812">Transmembrane</keyword>
<feature type="transmembrane region" description="Helical" evidence="6">
    <location>
        <begin position="39"/>
        <end position="57"/>
    </location>
</feature>
<dbReference type="Proteomes" id="UP000239772">
    <property type="component" value="Unassembled WGS sequence"/>
</dbReference>
<comment type="caution">
    <text evidence="7">The sequence shown here is derived from an EMBL/GenBank/DDBJ whole genome shotgun (WGS) entry which is preliminary data.</text>
</comment>
<protein>
    <recommendedName>
        <fullName evidence="9">Branched-chain amino acid ABC transporter permease</fullName>
    </recommendedName>
</protein>
<keyword evidence="8" id="KW-1185">Reference proteome</keyword>
<evidence type="ECO:0000256" key="5">
    <source>
        <dbReference type="ARBA" id="ARBA00023136"/>
    </source>
</evidence>
<evidence type="ECO:0000256" key="3">
    <source>
        <dbReference type="ARBA" id="ARBA00022692"/>
    </source>
</evidence>
<keyword evidence="5 6" id="KW-0472">Membrane</keyword>
<keyword evidence="4 6" id="KW-1133">Transmembrane helix</keyword>
<reference evidence="8" key="1">
    <citation type="submission" date="2018-03" db="EMBL/GenBank/DDBJ databases">
        <authorList>
            <person name="Sun L."/>
            <person name="Liu H."/>
            <person name="Chen W."/>
            <person name="Huang K."/>
            <person name="Liu W."/>
            <person name="Gao X."/>
        </authorList>
    </citation>
    <scope>NUCLEOTIDE SEQUENCE [LARGE SCALE GENOMIC DNA]</scope>
    <source>
        <strain evidence="8">SH9</strain>
    </source>
</reference>
<evidence type="ECO:0008006" key="9">
    <source>
        <dbReference type="Google" id="ProtNLM"/>
    </source>
</evidence>
<feature type="transmembrane region" description="Helical" evidence="6">
    <location>
        <begin position="92"/>
        <end position="109"/>
    </location>
</feature>
<evidence type="ECO:0000313" key="7">
    <source>
        <dbReference type="EMBL" id="PSC06289.1"/>
    </source>
</evidence>
<dbReference type="EMBL" id="PVZS01000003">
    <property type="protein sequence ID" value="PSC06289.1"/>
    <property type="molecule type" value="Genomic_DNA"/>
</dbReference>
<feature type="transmembrane region" description="Helical" evidence="6">
    <location>
        <begin position="129"/>
        <end position="146"/>
    </location>
</feature>
<dbReference type="AlphaFoldDB" id="A0A2T1HXR5"/>